<keyword evidence="3" id="KW-1185">Reference proteome</keyword>
<evidence type="ECO:0000313" key="2">
    <source>
        <dbReference type="EMBL" id="KOX72265.1"/>
    </source>
</evidence>
<accession>A0A0M8ZW01</accession>
<sequence length="287" mass="32734">MTYKPKESTDALPVSFPSASGNCEPKVWHKGRMPVAVLGDLAVRISHMFGKVDSMLQSTIEDLVCCRTKPSQTAKVLWLHRPAGGPGHLKHINFPGRTCTQTVDIVGWKLARTRGDQCSRLMEKRSSDTAVYAVLQPSEDEHCLESEDTALKTPGSETEDTEDNGVQMEEITSSPSRRFTFLRRFRSPRFGEAHHKRVPTPMKRKYRRKKSKNDIINDDMNATEVEPSSLNQTGVSDPYYPIYLPIDQAFKAKYVFHHKKGKTFQERLYVFLEHPGGWICFIYHFTV</sequence>
<proteinExistence type="predicted"/>
<dbReference type="OrthoDB" id="7614072at2759"/>
<evidence type="ECO:0000256" key="1">
    <source>
        <dbReference type="SAM" id="MobiDB-lite"/>
    </source>
</evidence>
<dbReference type="AlphaFoldDB" id="A0A0M8ZW01"/>
<name>A0A0M8ZW01_9HYME</name>
<evidence type="ECO:0000313" key="3">
    <source>
        <dbReference type="Proteomes" id="UP000053105"/>
    </source>
</evidence>
<dbReference type="Proteomes" id="UP000053105">
    <property type="component" value="Unassembled WGS sequence"/>
</dbReference>
<dbReference type="STRING" id="166423.A0A0M8ZW01"/>
<feature type="region of interest" description="Disordered" evidence="1">
    <location>
        <begin position="141"/>
        <end position="170"/>
    </location>
</feature>
<dbReference type="EMBL" id="KQ435823">
    <property type="protein sequence ID" value="KOX72265.1"/>
    <property type="molecule type" value="Genomic_DNA"/>
</dbReference>
<protein>
    <submittedName>
        <fullName evidence="2">Uncharacterized protein</fullName>
    </submittedName>
</protein>
<organism evidence="2 3">
    <name type="scientific">Melipona quadrifasciata</name>
    <dbReference type="NCBI Taxonomy" id="166423"/>
    <lineage>
        <taxon>Eukaryota</taxon>
        <taxon>Metazoa</taxon>
        <taxon>Ecdysozoa</taxon>
        <taxon>Arthropoda</taxon>
        <taxon>Hexapoda</taxon>
        <taxon>Insecta</taxon>
        <taxon>Pterygota</taxon>
        <taxon>Neoptera</taxon>
        <taxon>Endopterygota</taxon>
        <taxon>Hymenoptera</taxon>
        <taxon>Apocrita</taxon>
        <taxon>Aculeata</taxon>
        <taxon>Apoidea</taxon>
        <taxon>Anthophila</taxon>
        <taxon>Apidae</taxon>
        <taxon>Melipona</taxon>
    </lineage>
</organism>
<gene>
    <name evidence="2" type="ORF">WN51_03284</name>
</gene>
<reference evidence="2 3" key="1">
    <citation type="submission" date="2015-07" db="EMBL/GenBank/DDBJ databases">
        <title>The genome of Melipona quadrifasciata.</title>
        <authorList>
            <person name="Pan H."/>
            <person name="Kapheim K."/>
        </authorList>
    </citation>
    <scope>NUCLEOTIDE SEQUENCE [LARGE SCALE GENOMIC DNA]</scope>
    <source>
        <strain evidence="2">0111107301</strain>
        <tissue evidence="2">Whole body</tissue>
    </source>
</reference>